<proteinExistence type="predicted"/>
<keyword evidence="5 9" id="KW-0418">Kinase</keyword>
<dbReference type="Gene3D" id="3.30.565.10">
    <property type="entry name" value="Histidine kinase-like ATPase, C-terminal domain"/>
    <property type="match status" value="1"/>
</dbReference>
<dbReference type="SMART" id="SM00388">
    <property type="entry name" value="HisKA"/>
    <property type="match status" value="1"/>
</dbReference>
<keyword evidence="10" id="KW-1185">Reference proteome</keyword>
<evidence type="ECO:0000256" key="3">
    <source>
        <dbReference type="ARBA" id="ARBA00022553"/>
    </source>
</evidence>
<dbReference type="PRINTS" id="PR00344">
    <property type="entry name" value="BCTRLSENSOR"/>
</dbReference>
<keyword evidence="7" id="KW-0812">Transmembrane</keyword>
<keyword evidence="6" id="KW-0902">Two-component regulatory system</keyword>
<evidence type="ECO:0000256" key="6">
    <source>
        <dbReference type="ARBA" id="ARBA00023012"/>
    </source>
</evidence>
<dbReference type="SUPFAM" id="SSF55874">
    <property type="entry name" value="ATPase domain of HSP90 chaperone/DNA topoisomerase II/histidine kinase"/>
    <property type="match status" value="1"/>
</dbReference>
<name>A0ABQ5T729_9CAUL</name>
<accession>A0ABQ5T729</accession>
<dbReference type="Proteomes" id="UP001143509">
    <property type="component" value="Unassembled WGS sequence"/>
</dbReference>
<reference evidence="9" key="2">
    <citation type="submission" date="2023-01" db="EMBL/GenBank/DDBJ databases">
        <authorList>
            <person name="Sun Q."/>
            <person name="Evtushenko L."/>
        </authorList>
    </citation>
    <scope>NUCLEOTIDE SEQUENCE</scope>
    <source>
        <strain evidence="9">VKM B-1499</strain>
    </source>
</reference>
<keyword evidence="4" id="KW-0808">Transferase</keyword>
<keyword evidence="7" id="KW-0472">Membrane</keyword>
<evidence type="ECO:0000256" key="5">
    <source>
        <dbReference type="ARBA" id="ARBA00022777"/>
    </source>
</evidence>
<evidence type="ECO:0000256" key="7">
    <source>
        <dbReference type="SAM" id="Phobius"/>
    </source>
</evidence>
<dbReference type="InterPro" id="IPR005467">
    <property type="entry name" value="His_kinase_dom"/>
</dbReference>
<comment type="catalytic activity">
    <reaction evidence="1">
        <text>ATP + protein L-histidine = ADP + protein N-phospho-L-histidine.</text>
        <dbReference type="EC" id="2.7.13.3"/>
    </reaction>
</comment>
<protein>
    <recommendedName>
        <fullName evidence="2">histidine kinase</fullName>
        <ecNumber evidence="2">2.7.13.3</ecNumber>
    </recommendedName>
</protein>
<dbReference type="CDD" id="cd00082">
    <property type="entry name" value="HisKA"/>
    <property type="match status" value="1"/>
</dbReference>
<dbReference type="EMBL" id="BSFD01000002">
    <property type="protein sequence ID" value="GLK47591.1"/>
    <property type="molecule type" value="Genomic_DNA"/>
</dbReference>
<dbReference type="PANTHER" id="PTHR45453:SF1">
    <property type="entry name" value="PHOSPHATE REGULON SENSOR PROTEIN PHOR"/>
    <property type="match status" value="1"/>
</dbReference>
<dbReference type="SUPFAM" id="SSF47384">
    <property type="entry name" value="Homodimeric domain of signal transducing histidine kinase"/>
    <property type="match status" value="1"/>
</dbReference>
<keyword evidence="7" id="KW-1133">Transmembrane helix</keyword>
<sequence>MPYESSPSPVAPISTSRLWTVGISIAIAVGVLLGLAFIHPEIANWLIGGAVIVAISAWILNAHPSSTTPLPESTGAPIERPSDPMKADLQDRVFEALDDPVLIISGGEPDDIAGRRIVMANSAARDLLRIQSQGALLVQVLREPGVLEAVDEALFGAVSRTTDYTTGGQRDRRWRAWTRPLGRGEGAGGGAPLAMVILRDETDARRTEMMRVDFLANASHELRTPLASLSGFIETLKGHARDDVAARDRFLDIMSAQADRMGRLVADLLSLSRIELNEHIPPSGRVDLDRAASDVVDAVSVLTQEKQIDVVVDQGEARASISGDRDEILQVVQNLLDNAVKYSPKGATVEISVRSDLSFDEAWASRMPGATRLPLVTPDRAVGVFYAAVTVRDHGPGMAREHLPRLTERFYRVEGQKSGERQGTGLGLAIVKHIINRHQGGLVVESAPGLGTAFTAWFPMVIERRDARTAA</sequence>
<dbReference type="Gene3D" id="1.10.287.130">
    <property type="match status" value="1"/>
</dbReference>
<feature type="transmembrane region" description="Helical" evidence="7">
    <location>
        <begin position="45"/>
        <end position="63"/>
    </location>
</feature>
<organism evidence="9 10">
    <name type="scientific">Brevundimonas intermedia</name>
    <dbReference type="NCBI Taxonomy" id="74315"/>
    <lineage>
        <taxon>Bacteria</taxon>
        <taxon>Pseudomonadati</taxon>
        <taxon>Pseudomonadota</taxon>
        <taxon>Alphaproteobacteria</taxon>
        <taxon>Caulobacterales</taxon>
        <taxon>Caulobacteraceae</taxon>
        <taxon>Brevundimonas</taxon>
    </lineage>
</organism>
<dbReference type="PROSITE" id="PS50109">
    <property type="entry name" value="HIS_KIN"/>
    <property type="match status" value="1"/>
</dbReference>
<dbReference type="InterPro" id="IPR004358">
    <property type="entry name" value="Sig_transdc_His_kin-like_C"/>
</dbReference>
<dbReference type="InterPro" id="IPR050351">
    <property type="entry name" value="BphY/WalK/GraS-like"/>
</dbReference>
<dbReference type="RefSeq" id="WP_271163960.1">
    <property type="nucleotide sequence ID" value="NZ_BSFD01000002.1"/>
</dbReference>
<dbReference type="GO" id="GO:0016301">
    <property type="term" value="F:kinase activity"/>
    <property type="evidence" value="ECO:0007669"/>
    <property type="project" value="UniProtKB-KW"/>
</dbReference>
<dbReference type="PANTHER" id="PTHR45453">
    <property type="entry name" value="PHOSPHATE REGULON SENSOR PROTEIN PHOR"/>
    <property type="match status" value="1"/>
</dbReference>
<evidence type="ECO:0000256" key="1">
    <source>
        <dbReference type="ARBA" id="ARBA00000085"/>
    </source>
</evidence>
<dbReference type="InterPro" id="IPR003661">
    <property type="entry name" value="HisK_dim/P_dom"/>
</dbReference>
<evidence type="ECO:0000256" key="4">
    <source>
        <dbReference type="ARBA" id="ARBA00022679"/>
    </source>
</evidence>
<dbReference type="EC" id="2.7.13.3" evidence="2"/>
<dbReference type="Pfam" id="PF00512">
    <property type="entry name" value="HisKA"/>
    <property type="match status" value="1"/>
</dbReference>
<comment type="caution">
    <text evidence="9">The sequence shown here is derived from an EMBL/GenBank/DDBJ whole genome shotgun (WGS) entry which is preliminary data.</text>
</comment>
<feature type="domain" description="Histidine kinase" evidence="8">
    <location>
        <begin position="217"/>
        <end position="462"/>
    </location>
</feature>
<dbReference type="SMART" id="SM00387">
    <property type="entry name" value="HATPase_c"/>
    <property type="match status" value="1"/>
</dbReference>
<evidence type="ECO:0000313" key="9">
    <source>
        <dbReference type="EMBL" id="GLK47591.1"/>
    </source>
</evidence>
<dbReference type="CDD" id="cd00075">
    <property type="entry name" value="HATPase"/>
    <property type="match status" value="1"/>
</dbReference>
<dbReference type="InterPro" id="IPR036890">
    <property type="entry name" value="HATPase_C_sf"/>
</dbReference>
<dbReference type="Pfam" id="PF13188">
    <property type="entry name" value="PAS_8"/>
    <property type="match status" value="1"/>
</dbReference>
<reference evidence="9" key="1">
    <citation type="journal article" date="2014" name="Int. J. Syst. Evol. Microbiol.">
        <title>Complete genome of a new Firmicutes species belonging to the dominant human colonic microbiota ('Ruminococcus bicirculans') reveals two chromosomes and a selective capacity to utilize plant glucans.</title>
        <authorList>
            <consortium name="NISC Comparative Sequencing Program"/>
            <person name="Wegmann U."/>
            <person name="Louis P."/>
            <person name="Goesmann A."/>
            <person name="Henrissat B."/>
            <person name="Duncan S.H."/>
            <person name="Flint H.J."/>
        </authorList>
    </citation>
    <scope>NUCLEOTIDE SEQUENCE</scope>
    <source>
        <strain evidence="9">VKM B-1499</strain>
    </source>
</reference>
<evidence type="ECO:0000259" key="8">
    <source>
        <dbReference type="PROSITE" id="PS50109"/>
    </source>
</evidence>
<evidence type="ECO:0000313" key="10">
    <source>
        <dbReference type="Proteomes" id="UP001143509"/>
    </source>
</evidence>
<dbReference type="Pfam" id="PF02518">
    <property type="entry name" value="HATPase_c"/>
    <property type="match status" value="1"/>
</dbReference>
<dbReference type="InterPro" id="IPR003594">
    <property type="entry name" value="HATPase_dom"/>
</dbReference>
<dbReference type="InterPro" id="IPR036097">
    <property type="entry name" value="HisK_dim/P_sf"/>
</dbReference>
<evidence type="ECO:0000256" key="2">
    <source>
        <dbReference type="ARBA" id="ARBA00012438"/>
    </source>
</evidence>
<feature type="transmembrane region" description="Helical" evidence="7">
    <location>
        <begin position="18"/>
        <end position="38"/>
    </location>
</feature>
<gene>
    <name evidence="9" type="primary">phoR</name>
    <name evidence="9" type="ORF">GCM10017620_05640</name>
</gene>
<keyword evidence="3" id="KW-0597">Phosphoprotein</keyword>
<dbReference type="InterPro" id="IPR000014">
    <property type="entry name" value="PAS"/>
</dbReference>